<comment type="caution">
    <text evidence="1">The sequence shown here is derived from an EMBL/GenBank/DDBJ whole genome shotgun (WGS) entry which is preliminary data.</text>
</comment>
<gene>
    <name evidence="1" type="ORF">KSP40_PGU010942</name>
</gene>
<dbReference type="EMBL" id="JBBWWR010000001">
    <property type="protein sequence ID" value="KAK8971290.1"/>
    <property type="molecule type" value="Genomic_DNA"/>
</dbReference>
<accession>A0ABR2N591</accession>
<proteinExistence type="predicted"/>
<keyword evidence="2" id="KW-1185">Reference proteome</keyword>
<reference evidence="1 2" key="1">
    <citation type="journal article" date="2022" name="Nat. Plants">
        <title>Genomes of leafy and leafless Platanthera orchids illuminate the evolution of mycoheterotrophy.</title>
        <authorList>
            <person name="Li M.H."/>
            <person name="Liu K.W."/>
            <person name="Li Z."/>
            <person name="Lu H.C."/>
            <person name="Ye Q.L."/>
            <person name="Zhang D."/>
            <person name="Wang J.Y."/>
            <person name="Li Y.F."/>
            <person name="Zhong Z.M."/>
            <person name="Liu X."/>
            <person name="Yu X."/>
            <person name="Liu D.K."/>
            <person name="Tu X.D."/>
            <person name="Liu B."/>
            <person name="Hao Y."/>
            <person name="Liao X.Y."/>
            <person name="Jiang Y.T."/>
            <person name="Sun W.H."/>
            <person name="Chen J."/>
            <person name="Chen Y.Q."/>
            <person name="Ai Y."/>
            <person name="Zhai J.W."/>
            <person name="Wu S.S."/>
            <person name="Zhou Z."/>
            <person name="Hsiao Y.Y."/>
            <person name="Wu W.L."/>
            <person name="Chen Y.Y."/>
            <person name="Lin Y.F."/>
            <person name="Hsu J.L."/>
            <person name="Li C.Y."/>
            <person name="Wang Z.W."/>
            <person name="Zhao X."/>
            <person name="Zhong W.Y."/>
            <person name="Ma X.K."/>
            <person name="Ma L."/>
            <person name="Huang J."/>
            <person name="Chen G.Z."/>
            <person name="Huang M.Z."/>
            <person name="Huang L."/>
            <person name="Peng D.H."/>
            <person name="Luo Y.B."/>
            <person name="Zou S.Q."/>
            <person name="Chen S.P."/>
            <person name="Lan S."/>
            <person name="Tsai W.C."/>
            <person name="Van de Peer Y."/>
            <person name="Liu Z.J."/>
        </authorList>
    </citation>
    <scope>NUCLEOTIDE SEQUENCE [LARGE SCALE GENOMIC DNA]</scope>
    <source>
        <strain evidence="1">Lor288</strain>
    </source>
</reference>
<organism evidence="1 2">
    <name type="scientific">Platanthera guangdongensis</name>
    <dbReference type="NCBI Taxonomy" id="2320717"/>
    <lineage>
        <taxon>Eukaryota</taxon>
        <taxon>Viridiplantae</taxon>
        <taxon>Streptophyta</taxon>
        <taxon>Embryophyta</taxon>
        <taxon>Tracheophyta</taxon>
        <taxon>Spermatophyta</taxon>
        <taxon>Magnoliopsida</taxon>
        <taxon>Liliopsida</taxon>
        <taxon>Asparagales</taxon>
        <taxon>Orchidaceae</taxon>
        <taxon>Orchidoideae</taxon>
        <taxon>Orchideae</taxon>
        <taxon>Orchidinae</taxon>
        <taxon>Platanthera</taxon>
    </lineage>
</organism>
<dbReference type="Proteomes" id="UP001412067">
    <property type="component" value="Unassembled WGS sequence"/>
</dbReference>
<evidence type="ECO:0000313" key="2">
    <source>
        <dbReference type="Proteomes" id="UP001412067"/>
    </source>
</evidence>
<evidence type="ECO:0000313" key="1">
    <source>
        <dbReference type="EMBL" id="KAK8971290.1"/>
    </source>
</evidence>
<name>A0ABR2N591_9ASPA</name>
<protein>
    <submittedName>
        <fullName evidence="1">Uncharacterized protein</fullName>
    </submittedName>
</protein>
<sequence>MDKLKAMVVRSLVKGLPKFSSFSGCYVCAGCQYGMTHPELLPINRSILTCFLLTRASFIILSHGHLSPLSLDPT</sequence>